<sequence>MSAPAPTRPQAPELSSGAAVRLVARREFVERGRDRSFLVSTAVTLLILLAVTVISQLAGGDDDSYDVGLSGAATAAAPGLQAQAEALDVEIDVRDVSPDEARTLVRDGDLDAALLAPGSAVVKEELEGTLRAVLEQASAALVGEERLRERGLDPAQVRAALDVEPLQIEALDPPDEDADRRQGIAFVGTLLLYGQVFGYGFWVALGVVEEKSSRVVEVLLATVSPRALLTGKILGIGLLGLAQLLALAVVGVTVAVATGAVDLGSEVVTPLALVLGWFLLGYAFYATAFAAAAARVSRQEDLQNVTTPMTLVILGSFFAAIWASSSPDEPLARVLAIVPPFSVLVNPPRTAAGDVAAWEIVLAVALMVGAIVALATFAARLYEGAVLRTGAALSWREAWRGRHR</sequence>
<keyword evidence="8" id="KW-1185">Reference proteome</keyword>
<dbReference type="PANTHER" id="PTHR43471">
    <property type="entry name" value="ABC TRANSPORTER PERMEASE"/>
    <property type="match status" value="1"/>
</dbReference>
<evidence type="ECO:0000259" key="6">
    <source>
        <dbReference type="Pfam" id="PF12698"/>
    </source>
</evidence>
<dbReference type="EMBL" id="JAANNP010000007">
    <property type="protein sequence ID" value="NHC14549.1"/>
    <property type="molecule type" value="Genomic_DNA"/>
</dbReference>
<feature type="domain" description="ABC-2 type transporter transmembrane" evidence="6">
    <location>
        <begin position="35"/>
        <end position="379"/>
    </location>
</feature>
<evidence type="ECO:0000256" key="3">
    <source>
        <dbReference type="ARBA" id="ARBA00022989"/>
    </source>
</evidence>
<dbReference type="Pfam" id="PF12698">
    <property type="entry name" value="ABC2_membrane_3"/>
    <property type="match status" value="1"/>
</dbReference>
<feature type="transmembrane region" description="Helical" evidence="5">
    <location>
        <begin position="183"/>
        <end position="205"/>
    </location>
</feature>
<evidence type="ECO:0000256" key="5">
    <source>
        <dbReference type="SAM" id="Phobius"/>
    </source>
</evidence>
<feature type="transmembrane region" description="Helical" evidence="5">
    <location>
        <begin position="305"/>
        <end position="323"/>
    </location>
</feature>
<dbReference type="Proteomes" id="UP000800981">
    <property type="component" value="Unassembled WGS sequence"/>
</dbReference>
<evidence type="ECO:0000256" key="4">
    <source>
        <dbReference type="ARBA" id="ARBA00023136"/>
    </source>
</evidence>
<gene>
    <name evidence="7" type="ORF">G9H71_12250</name>
</gene>
<feature type="transmembrane region" description="Helical" evidence="5">
    <location>
        <begin position="267"/>
        <end position="293"/>
    </location>
</feature>
<comment type="caution">
    <text evidence="7">The sequence shown here is derived from an EMBL/GenBank/DDBJ whole genome shotgun (WGS) entry which is preliminary data.</text>
</comment>
<keyword evidence="4 5" id="KW-0472">Membrane</keyword>
<evidence type="ECO:0000256" key="2">
    <source>
        <dbReference type="ARBA" id="ARBA00022692"/>
    </source>
</evidence>
<dbReference type="InterPro" id="IPR013525">
    <property type="entry name" value="ABC2_TM"/>
</dbReference>
<feature type="transmembrane region" description="Helical" evidence="5">
    <location>
        <begin position="36"/>
        <end position="58"/>
    </location>
</feature>
<name>A0ABX0GY78_9ACTN</name>
<feature type="transmembrane region" description="Helical" evidence="5">
    <location>
        <begin position="355"/>
        <end position="379"/>
    </location>
</feature>
<evidence type="ECO:0000313" key="8">
    <source>
        <dbReference type="Proteomes" id="UP000800981"/>
    </source>
</evidence>
<proteinExistence type="predicted"/>
<comment type="subcellular location">
    <subcellularLocation>
        <location evidence="1">Membrane</location>
        <topology evidence="1">Multi-pass membrane protein</topology>
    </subcellularLocation>
</comment>
<evidence type="ECO:0000256" key="1">
    <source>
        <dbReference type="ARBA" id="ARBA00004141"/>
    </source>
</evidence>
<feature type="transmembrane region" description="Helical" evidence="5">
    <location>
        <begin position="233"/>
        <end position="261"/>
    </location>
</feature>
<organism evidence="7 8">
    <name type="scientific">Motilibacter deserti</name>
    <dbReference type="NCBI Taxonomy" id="2714956"/>
    <lineage>
        <taxon>Bacteria</taxon>
        <taxon>Bacillati</taxon>
        <taxon>Actinomycetota</taxon>
        <taxon>Actinomycetes</taxon>
        <taxon>Motilibacterales</taxon>
        <taxon>Motilibacteraceae</taxon>
        <taxon>Motilibacter</taxon>
    </lineage>
</organism>
<keyword evidence="2 5" id="KW-0812">Transmembrane</keyword>
<dbReference type="RefSeq" id="WP_166282184.1">
    <property type="nucleotide sequence ID" value="NZ_JAANNP010000007.1"/>
</dbReference>
<protein>
    <submittedName>
        <fullName evidence="7">ABC transporter permease</fullName>
    </submittedName>
</protein>
<keyword evidence="3 5" id="KW-1133">Transmembrane helix</keyword>
<evidence type="ECO:0000313" key="7">
    <source>
        <dbReference type="EMBL" id="NHC14549.1"/>
    </source>
</evidence>
<accession>A0ABX0GY78</accession>
<reference evidence="7 8" key="1">
    <citation type="submission" date="2020-03" db="EMBL/GenBank/DDBJ databases">
        <title>Two novel Motilibacter sp.</title>
        <authorList>
            <person name="Liu S."/>
        </authorList>
    </citation>
    <scope>NUCLEOTIDE SEQUENCE [LARGE SCALE GENOMIC DNA]</scope>
    <source>
        <strain evidence="7 8">E257</strain>
    </source>
</reference>